<reference evidence="2 3" key="1">
    <citation type="journal article" date="2023" name="Plants (Basel)">
        <title>Bridging the Gap: Combining Genomics and Transcriptomics Approaches to Understand Stylosanthes scabra, an Orphan Legume from the Brazilian Caatinga.</title>
        <authorList>
            <person name="Ferreira-Neto J.R.C."/>
            <person name="da Silva M.D."/>
            <person name="Binneck E."/>
            <person name="de Melo N.F."/>
            <person name="da Silva R.H."/>
            <person name="de Melo A.L.T.M."/>
            <person name="Pandolfi V."/>
            <person name="Bustamante F.O."/>
            <person name="Brasileiro-Vidal A.C."/>
            <person name="Benko-Iseppon A.M."/>
        </authorList>
    </citation>
    <scope>NUCLEOTIDE SEQUENCE [LARGE SCALE GENOMIC DNA]</scope>
    <source>
        <tissue evidence="2">Leaves</tissue>
    </source>
</reference>
<gene>
    <name evidence="2" type="ORF">PIB30_029939</name>
</gene>
<sequence length="129" mass="13806">MVKLEVDEFISVDFKNLTERSTEIVGGKKFWNGAKFCVGMSDGKVGGNSRLSPPIPSSNPNAAPQLNGHPHPPRHTWTAAPTREDDDAVLREALCVSLHLLQGKTEPPPGRGRKSFGAVPAVHTVIGSS</sequence>
<comment type="caution">
    <text evidence="2">The sequence shown here is derived from an EMBL/GenBank/DDBJ whole genome shotgun (WGS) entry which is preliminary data.</text>
</comment>
<organism evidence="2 3">
    <name type="scientific">Stylosanthes scabra</name>
    <dbReference type="NCBI Taxonomy" id="79078"/>
    <lineage>
        <taxon>Eukaryota</taxon>
        <taxon>Viridiplantae</taxon>
        <taxon>Streptophyta</taxon>
        <taxon>Embryophyta</taxon>
        <taxon>Tracheophyta</taxon>
        <taxon>Spermatophyta</taxon>
        <taxon>Magnoliopsida</taxon>
        <taxon>eudicotyledons</taxon>
        <taxon>Gunneridae</taxon>
        <taxon>Pentapetalae</taxon>
        <taxon>rosids</taxon>
        <taxon>fabids</taxon>
        <taxon>Fabales</taxon>
        <taxon>Fabaceae</taxon>
        <taxon>Papilionoideae</taxon>
        <taxon>50 kb inversion clade</taxon>
        <taxon>dalbergioids sensu lato</taxon>
        <taxon>Dalbergieae</taxon>
        <taxon>Pterocarpus clade</taxon>
        <taxon>Stylosanthes</taxon>
    </lineage>
</organism>
<feature type="region of interest" description="Disordered" evidence="1">
    <location>
        <begin position="43"/>
        <end position="84"/>
    </location>
</feature>
<name>A0ABU6VDJ3_9FABA</name>
<evidence type="ECO:0000256" key="1">
    <source>
        <dbReference type="SAM" id="MobiDB-lite"/>
    </source>
</evidence>
<evidence type="ECO:0000313" key="3">
    <source>
        <dbReference type="Proteomes" id="UP001341840"/>
    </source>
</evidence>
<dbReference type="EMBL" id="JASCZI010151158">
    <property type="protein sequence ID" value="MED6170336.1"/>
    <property type="molecule type" value="Genomic_DNA"/>
</dbReference>
<proteinExistence type="predicted"/>
<evidence type="ECO:0000313" key="2">
    <source>
        <dbReference type="EMBL" id="MED6170336.1"/>
    </source>
</evidence>
<protein>
    <submittedName>
        <fullName evidence="2">Uncharacterized protein</fullName>
    </submittedName>
</protein>
<keyword evidence="3" id="KW-1185">Reference proteome</keyword>
<dbReference type="Proteomes" id="UP001341840">
    <property type="component" value="Unassembled WGS sequence"/>
</dbReference>
<accession>A0ABU6VDJ3</accession>